<gene>
    <name evidence="2" type="ORF">R1sor_019760</name>
</gene>
<dbReference type="Proteomes" id="UP001633002">
    <property type="component" value="Unassembled WGS sequence"/>
</dbReference>
<feature type="transmembrane region" description="Helical" evidence="1">
    <location>
        <begin position="160"/>
        <end position="181"/>
    </location>
</feature>
<comment type="caution">
    <text evidence="2">The sequence shown here is derived from an EMBL/GenBank/DDBJ whole genome shotgun (WGS) entry which is preliminary data.</text>
</comment>
<evidence type="ECO:0000313" key="3">
    <source>
        <dbReference type="Proteomes" id="UP001633002"/>
    </source>
</evidence>
<dbReference type="PANTHER" id="PTHR37185">
    <property type="entry name" value="MEMBRANE PROTEIN"/>
    <property type="match status" value="1"/>
</dbReference>
<name>A0ABD3IDE7_9MARC</name>
<keyword evidence="1" id="KW-0812">Transmembrane</keyword>
<feature type="transmembrane region" description="Helical" evidence="1">
    <location>
        <begin position="225"/>
        <end position="249"/>
    </location>
</feature>
<feature type="transmembrane region" description="Helical" evidence="1">
    <location>
        <begin position="255"/>
        <end position="281"/>
    </location>
</feature>
<sequence>MALCIQYLHLNFARASSRYNVSPRRNLKEPRFCADNLFVGGALRRNSRSVFPVSQVPSLWRKRKTVIVQGAAVGADVSVTSKENPAKDGSVLTGDGSELQNTLRLVECAMLAATAGLAYFLSNLFRIEGYLGCFFPLPVVISSMRWGASAGRKTMIATAMLLLVLSGPLRAASYLLMHGFVGLGMGSLWRWRFNWLLSIAVCTVVRSLGAVGFVLLSSWLLRENLFGLITINAHASFSYILAAAGINYIPSMMAIYIVFSVLVMINAGSFVFLLHVLYAIFLKRLGIPVAISVPGWIERAL</sequence>
<dbReference type="InterPro" id="IPR018710">
    <property type="entry name" value="DUF2232"/>
</dbReference>
<keyword evidence="1" id="KW-1133">Transmembrane helix</keyword>
<evidence type="ECO:0008006" key="4">
    <source>
        <dbReference type="Google" id="ProtNLM"/>
    </source>
</evidence>
<dbReference type="PANTHER" id="PTHR37185:SF3">
    <property type="entry name" value="MEMBRANE PROTEIN"/>
    <property type="match status" value="1"/>
</dbReference>
<dbReference type="EMBL" id="JBJQOH010000001">
    <property type="protein sequence ID" value="KAL3701738.1"/>
    <property type="molecule type" value="Genomic_DNA"/>
</dbReference>
<accession>A0ABD3IDE7</accession>
<keyword evidence="3" id="KW-1185">Reference proteome</keyword>
<reference evidence="2 3" key="1">
    <citation type="submission" date="2024-09" db="EMBL/GenBank/DDBJ databases">
        <title>Chromosome-scale assembly of Riccia sorocarpa.</title>
        <authorList>
            <person name="Paukszto L."/>
        </authorList>
    </citation>
    <scope>NUCLEOTIDE SEQUENCE [LARGE SCALE GENOMIC DNA]</scope>
    <source>
        <strain evidence="2">LP-2024</strain>
        <tissue evidence="2">Aerial parts of the thallus</tissue>
    </source>
</reference>
<keyword evidence="1" id="KW-0472">Membrane</keyword>
<evidence type="ECO:0000313" key="2">
    <source>
        <dbReference type="EMBL" id="KAL3701738.1"/>
    </source>
</evidence>
<proteinExistence type="predicted"/>
<feature type="transmembrane region" description="Helical" evidence="1">
    <location>
        <begin position="127"/>
        <end position="148"/>
    </location>
</feature>
<dbReference type="Pfam" id="PF09991">
    <property type="entry name" value="DUF2232"/>
    <property type="match status" value="1"/>
</dbReference>
<organism evidence="2 3">
    <name type="scientific">Riccia sorocarpa</name>
    <dbReference type="NCBI Taxonomy" id="122646"/>
    <lineage>
        <taxon>Eukaryota</taxon>
        <taxon>Viridiplantae</taxon>
        <taxon>Streptophyta</taxon>
        <taxon>Embryophyta</taxon>
        <taxon>Marchantiophyta</taxon>
        <taxon>Marchantiopsida</taxon>
        <taxon>Marchantiidae</taxon>
        <taxon>Marchantiales</taxon>
        <taxon>Ricciaceae</taxon>
        <taxon>Riccia</taxon>
    </lineage>
</organism>
<protein>
    <recommendedName>
        <fullName evidence="4">DUF2232 domain-containing protein</fullName>
    </recommendedName>
</protein>
<evidence type="ECO:0000256" key="1">
    <source>
        <dbReference type="SAM" id="Phobius"/>
    </source>
</evidence>
<feature type="transmembrane region" description="Helical" evidence="1">
    <location>
        <begin position="193"/>
        <end position="216"/>
    </location>
</feature>
<dbReference type="AlphaFoldDB" id="A0ABD3IDE7"/>